<dbReference type="RefSeq" id="YP_001650771.1">
    <property type="nucleotide sequence ID" value="NC_010267.1"/>
</dbReference>
<feature type="transmembrane region" description="Helical" evidence="16">
    <location>
        <begin position="344"/>
        <end position="362"/>
    </location>
</feature>
<dbReference type="AlphaFoldDB" id="A7BHS0"/>
<sequence>MLKIIIPSLALIPTIWWTPARRLWTDSYMMTMLIASASLTVFWSMSPSIWNFNCSYTSLDDLSSPLIFLSCWLLPLMLLASQNHTQTQNLVKQRLYITLLVSLQVLLVLAFSMNNLISFFIMFEATLLPTLIIITRWGSQKERLEAGKYFMLYTLVGSLPLLVALMVMQSTSYSLSFLGLSIAKSFYPNTYSDMIWWVACFMAFLVKMPMYTTHLWLPKAHVEAPIAGSMVLAAVLLKLGGYGMMRMAPLMPTMTVQMSPLFIILSLWGAVMTSLICLRQTDIKALIAYSSVGHMGLVIMGILSQTALGINGALILMFMHGLTSSALFCLAFTNYERSHSRTLILARGVQTLLPLMAAWWFFSSLANMALPPLPSAVAELSIIMGMFDWSKWTLALLGGSMLLVAGYSLYLFLVVQRGVLPPHMKAIPPSYTREHLLMSLHVMPMILLTVKPELIFGWTT</sequence>
<dbReference type="Pfam" id="PF00361">
    <property type="entry name" value="Proton_antipo_M"/>
    <property type="match status" value="1"/>
</dbReference>
<feature type="transmembrane region" description="Helical" evidence="16">
    <location>
        <begin position="149"/>
        <end position="168"/>
    </location>
</feature>
<comment type="catalytic activity">
    <reaction evidence="15 16">
        <text>a ubiquinone + NADH + 5 H(+)(in) = a ubiquinol + NAD(+) + 4 H(+)(out)</text>
        <dbReference type="Rhea" id="RHEA:29091"/>
        <dbReference type="Rhea" id="RHEA-COMP:9565"/>
        <dbReference type="Rhea" id="RHEA-COMP:9566"/>
        <dbReference type="ChEBI" id="CHEBI:15378"/>
        <dbReference type="ChEBI" id="CHEBI:16389"/>
        <dbReference type="ChEBI" id="CHEBI:17976"/>
        <dbReference type="ChEBI" id="CHEBI:57540"/>
        <dbReference type="ChEBI" id="CHEBI:57945"/>
        <dbReference type="EC" id="7.1.1.2"/>
    </reaction>
</comment>
<dbReference type="InterPro" id="IPR000260">
    <property type="entry name" value="NADH4_N"/>
</dbReference>
<evidence type="ECO:0000256" key="6">
    <source>
        <dbReference type="ARBA" id="ARBA00022660"/>
    </source>
</evidence>
<evidence type="ECO:0000256" key="13">
    <source>
        <dbReference type="ARBA" id="ARBA00023128"/>
    </source>
</evidence>
<dbReference type="CTD" id="4538"/>
<dbReference type="NCBIfam" id="TIGR01972">
    <property type="entry name" value="NDH_I_M"/>
    <property type="match status" value="1"/>
</dbReference>
<dbReference type="EMBL" id="AB277725">
    <property type="protein sequence ID" value="BAF74895.1"/>
    <property type="molecule type" value="Genomic_DNA"/>
</dbReference>
<evidence type="ECO:0000256" key="14">
    <source>
        <dbReference type="ARBA" id="ARBA00023136"/>
    </source>
</evidence>
<dbReference type="Pfam" id="PF01059">
    <property type="entry name" value="Oxidored_q5_N"/>
    <property type="match status" value="1"/>
</dbReference>
<dbReference type="GO" id="GO:0015990">
    <property type="term" value="P:electron transport coupled proton transport"/>
    <property type="evidence" value="ECO:0007669"/>
    <property type="project" value="TreeGrafter"/>
</dbReference>
<keyword evidence="10 16" id="KW-1133">Transmembrane helix</keyword>
<feature type="domain" description="NADH:quinone oxidoreductase/Mrp antiporter transmembrane" evidence="17">
    <location>
        <begin position="114"/>
        <end position="398"/>
    </location>
</feature>
<dbReference type="GO" id="GO:0042773">
    <property type="term" value="P:ATP synthesis coupled electron transport"/>
    <property type="evidence" value="ECO:0007669"/>
    <property type="project" value="InterPro"/>
</dbReference>
<keyword evidence="9 16" id="KW-0249">Electron transport</keyword>
<feature type="domain" description="NADH:ubiquinone oxidoreductase chain 4 N-terminal" evidence="18">
    <location>
        <begin position="1"/>
        <end position="110"/>
    </location>
</feature>
<evidence type="ECO:0000256" key="9">
    <source>
        <dbReference type="ARBA" id="ARBA00022982"/>
    </source>
</evidence>
<keyword evidence="7 16" id="KW-0812">Transmembrane</keyword>
<keyword evidence="11 16" id="KW-0520">NAD</keyword>
<evidence type="ECO:0000259" key="17">
    <source>
        <dbReference type="Pfam" id="PF00361"/>
    </source>
</evidence>
<proteinExistence type="inferred from homology"/>
<feature type="transmembrane region" description="Helical" evidence="16">
    <location>
        <begin position="257"/>
        <end position="278"/>
    </location>
</feature>
<dbReference type="PANTHER" id="PTHR43507">
    <property type="entry name" value="NADH-UBIQUINONE OXIDOREDUCTASE CHAIN 4"/>
    <property type="match status" value="1"/>
</dbReference>
<dbReference type="GO" id="GO:0003954">
    <property type="term" value="F:NADH dehydrogenase activity"/>
    <property type="evidence" value="ECO:0007669"/>
    <property type="project" value="TreeGrafter"/>
</dbReference>
<reference evidence="19" key="2">
    <citation type="journal article" date="2008" name="Mol. Phylogenet. Evol.">
        <title>Interrelationships of the 11 gasterosteiform families (sticklebacks, pipefishes, and their relatives): a new perspective based on whole mitogenome sequences from 75 higher teleosts.</title>
        <authorList>
            <person name="Kawahara R."/>
            <person name="Miya M."/>
            <person name="Mabuchi K."/>
            <person name="Lavoue S."/>
            <person name="Inoue J.G."/>
            <person name="Satoh T.P."/>
            <person name="Kawaguchi A."/>
            <person name="Nishida M."/>
        </authorList>
    </citation>
    <scope>NUCLEOTIDE SEQUENCE</scope>
    <source>
        <tissue evidence="19">Muscle</tissue>
    </source>
</reference>
<geneLocation type="mitochondrion" evidence="19"/>
<protein>
    <recommendedName>
        <fullName evidence="4 16">NADH-ubiquinone oxidoreductase chain 4</fullName>
        <ecNumber evidence="3 16">7.1.1.2</ecNumber>
    </recommendedName>
</protein>
<dbReference type="PANTHER" id="PTHR43507:SF20">
    <property type="entry name" value="NADH-UBIQUINONE OXIDOREDUCTASE CHAIN 4"/>
    <property type="match status" value="1"/>
</dbReference>
<evidence type="ECO:0000256" key="15">
    <source>
        <dbReference type="ARBA" id="ARBA00049551"/>
    </source>
</evidence>
<feature type="transmembrane region" description="Helical" evidence="16">
    <location>
        <begin position="310"/>
        <end position="332"/>
    </location>
</feature>
<keyword evidence="12 16" id="KW-0830">Ubiquinone</keyword>
<comment type="subcellular location">
    <subcellularLocation>
        <location evidence="1 16">Mitochondrion membrane</location>
        <topology evidence="1 16">Multi-pass membrane protein</topology>
    </subcellularLocation>
</comment>
<feature type="transmembrane region" description="Helical" evidence="16">
    <location>
        <begin position="436"/>
        <end position="458"/>
    </location>
</feature>
<evidence type="ECO:0000256" key="3">
    <source>
        <dbReference type="ARBA" id="ARBA00012944"/>
    </source>
</evidence>
<keyword evidence="8" id="KW-1278">Translocase</keyword>
<keyword evidence="13 16" id="KW-0496">Mitochondrion</keyword>
<evidence type="ECO:0000256" key="11">
    <source>
        <dbReference type="ARBA" id="ARBA00023027"/>
    </source>
</evidence>
<dbReference type="InterPro" id="IPR003918">
    <property type="entry name" value="NADH_UbQ_OxRdtase"/>
</dbReference>
<comment type="function">
    <text evidence="16">Core subunit of the mitochondrial membrane respiratory chain NADH dehydrogenase (Complex I) which catalyzes electron transfer from NADH through the respiratory chain, using ubiquinone as an electron acceptor. Essential for the catalytic activity and assembly of complex I.</text>
</comment>
<keyword evidence="14 16" id="KW-0472">Membrane</keyword>
<feature type="transmembrane region" description="Helical" evidence="16">
    <location>
        <begin position="117"/>
        <end position="137"/>
    </location>
</feature>
<accession>A7BHS0</accession>
<gene>
    <name evidence="19" type="primary">ND4</name>
</gene>
<dbReference type="InterPro" id="IPR001750">
    <property type="entry name" value="ND/Mrp_TM"/>
</dbReference>
<dbReference type="EMBL" id="AP006780">
    <property type="protein sequence ID" value="BBU25692.1"/>
    <property type="molecule type" value="Genomic_DNA"/>
</dbReference>
<comment type="similarity">
    <text evidence="2 16">Belongs to the complex I subunit 4 family.</text>
</comment>
<dbReference type="PRINTS" id="PR01437">
    <property type="entry name" value="NUOXDRDTASE4"/>
</dbReference>
<dbReference type="GO" id="GO:0031966">
    <property type="term" value="C:mitochondrial membrane"/>
    <property type="evidence" value="ECO:0007669"/>
    <property type="project" value="UniProtKB-SubCell"/>
</dbReference>
<feature type="transmembrane region" description="Helical" evidence="16">
    <location>
        <begin position="194"/>
        <end position="212"/>
    </location>
</feature>
<evidence type="ECO:0000313" key="20">
    <source>
        <dbReference type="EMBL" id="BBU25692.1"/>
    </source>
</evidence>
<feature type="transmembrane region" description="Helical" evidence="16">
    <location>
        <begin position="93"/>
        <end position="111"/>
    </location>
</feature>
<feature type="transmembrane region" description="Helical" evidence="16">
    <location>
        <begin position="224"/>
        <end position="245"/>
    </location>
</feature>
<evidence type="ECO:0000259" key="18">
    <source>
        <dbReference type="Pfam" id="PF01059"/>
    </source>
</evidence>
<evidence type="ECO:0000256" key="7">
    <source>
        <dbReference type="ARBA" id="ARBA00022692"/>
    </source>
</evidence>
<dbReference type="GO" id="GO:0008137">
    <property type="term" value="F:NADH dehydrogenase (ubiquinone) activity"/>
    <property type="evidence" value="ECO:0007669"/>
    <property type="project" value="UniProtKB-UniRule"/>
</dbReference>
<reference evidence="20" key="1">
    <citation type="submission" date="2004-04" db="EMBL/GenBank/DDBJ databases">
        <title>The ray-finned fish phylogeny.</title>
        <authorList>
            <person name="Miya M."/>
        </authorList>
    </citation>
    <scope>NUCLEOTIDE SEQUENCE</scope>
</reference>
<feature type="transmembrane region" description="Helical" evidence="16">
    <location>
        <begin position="62"/>
        <end position="81"/>
    </location>
</feature>
<dbReference type="InterPro" id="IPR010227">
    <property type="entry name" value="NADH_Q_OxRdtase_chainM/4"/>
</dbReference>
<evidence type="ECO:0000256" key="12">
    <source>
        <dbReference type="ARBA" id="ARBA00023075"/>
    </source>
</evidence>
<evidence type="ECO:0000256" key="1">
    <source>
        <dbReference type="ARBA" id="ARBA00004225"/>
    </source>
</evidence>
<keyword evidence="6 16" id="KW-0679">Respiratory chain</keyword>
<organism evidence="19">
    <name type="scientific">Solenostomus cyanopterus</name>
    <name type="common">ghost pipefish</name>
    <dbReference type="NCBI Taxonomy" id="270527"/>
    <lineage>
        <taxon>Eukaryota</taxon>
        <taxon>Metazoa</taxon>
        <taxon>Chordata</taxon>
        <taxon>Craniata</taxon>
        <taxon>Vertebrata</taxon>
        <taxon>Euteleostomi</taxon>
        <taxon>Actinopterygii</taxon>
        <taxon>Neopterygii</taxon>
        <taxon>Teleostei</taxon>
        <taxon>Neoteleostei</taxon>
        <taxon>Acanthomorphata</taxon>
        <taxon>Syngnathiaria</taxon>
        <taxon>Syngnathiformes</taxon>
        <taxon>Syngnathoidei</taxon>
        <taxon>Solenostomidae</taxon>
        <taxon>Solenostomus</taxon>
    </lineage>
</organism>
<dbReference type="GO" id="GO:0048039">
    <property type="term" value="F:ubiquinone binding"/>
    <property type="evidence" value="ECO:0007669"/>
    <property type="project" value="TreeGrafter"/>
</dbReference>
<evidence type="ECO:0000256" key="2">
    <source>
        <dbReference type="ARBA" id="ARBA00009025"/>
    </source>
</evidence>
<feature type="transmembrane region" description="Helical" evidence="16">
    <location>
        <begin position="28"/>
        <end position="50"/>
    </location>
</feature>
<feature type="transmembrane region" description="Helical" evidence="16">
    <location>
        <begin position="394"/>
        <end position="415"/>
    </location>
</feature>
<evidence type="ECO:0000256" key="4">
    <source>
        <dbReference type="ARBA" id="ARBA00021006"/>
    </source>
</evidence>
<evidence type="ECO:0000256" key="16">
    <source>
        <dbReference type="RuleBase" id="RU003297"/>
    </source>
</evidence>
<keyword evidence="5 16" id="KW-0813">Transport</keyword>
<name>A7BHS0_9TELE</name>
<dbReference type="EC" id="7.1.1.2" evidence="3 16"/>
<feature type="transmembrane region" description="Helical" evidence="16">
    <location>
        <begin position="285"/>
        <end position="304"/>
    </location>
</feature>
<evidence type="ECO:0000256" key="5">
    <source>
        <dbReference type="ARBA" id="ARBA00022448"/>
    </source>
</evidence>
<evidence type="ECO:0000256" key="10">
    <source>
        <dbReference type="ARBA" id="ARBA00022989"/>
    </source>
</evidence>
<evidence type="ECO:0000256" key="8">
    <source>
        <dbReference type="ARBA" id="ARBA00022967"/>
    </source>
</evidence>
<evidence type="ECO:0000313" key="19">
    <source>
        <dbReference type="EMBL" id="BAF74895.1"/>
    </source>
</evidence>
<dbReference type="GeneID" id="5848886"/>